<dbReference type="Proteomes" id="UP000272908">
    <property type="component" value="Unassembled WGS sequence"/>
</dbReference>
<reference evidence="2" key="1">
    <citation type="submission" date="2018-08" db="EMBL/GenBank/DDBJ databases">
        <authorList>
            <person name="Rodrigo-Torres L."/>
            <person name="Arahal R. D."/>
            <person name="Lucena T."/>
        </authorList>
    </citation>
    <scope>NUCLEOTIDE SEQUENCE [LARGE SCALE GENOMIC DNA]</scope>
    <source>
        <strain evidence="2">CECT 7235</strain>
    </source>
</reference>
<accession>A0A3B0MV44</accession>
<evidence type="ECO:0000313" key="2">
    <source>
        <dbReference type="Proteomes" id="UP000272908"/>
    </source>
</evidence>
<dbReference type="AlphaFoldDB" id="A0A3B0MV44"/>
<organism evidence="1 2">
    <name type="scientific">Roseinatronobacter ekhonensis</name>
    <dbReference type="NCBI Taxonomy" id="254356"/>
    <lineage>
        <taxon>Bacteria</taxon>
        <taxon>Pseudomonadati</taxon>
        <taxon>Pseudomonadota</taxon>
        <taxon>Alphaproteobacteria</taxon>
        <taxon>Rhodobacterales</taxon>
        <taxon>Paracoccaceae</taxon>
        <taxon>Roseinatronobacter</taxon>
    </lineage>
</organism>
<evidence type="ECO:0000313" key="1">
    <source>
        <dbReference type="EMBL" id="SUZ32664.1"/>
    </source>
</evidence>
<dbReference type="PROSITE" id="PS51257">
    <property type="entry name" value="PROKAR_LIPOPROTEIN"/>
    <property type="match status" value="1"/>
</dbReference>
<dbReference type="RefSeq" id="WP_370743693.1">
    <property type="nucleotide sequence ID" value="NZ_UIHC01000025.1"/>
</dbReference>
<name>A0A3B0MV44_9RHOB</name>
<gene>
    <name evidence="1" type="ORF">ROE7235_02425</name>
</gene>
<proteinExistence type="predicted"/>
<keyword evidence="2" id="KW-1185">Reference proteome</keyword>
<protein>
    <recommendedName>
        <fullName evidence="3">Lipoprotein</fullName>
    </recommendedName>
</protein>
<evidence type="ECO:0008006" key="3">
    <source>
        <dbReference type="Google" id="ProtNLM"/>
    </source>
</evidence>
<sequence length="138" mass="14426">MIARTLPVKALTLAACGGLMGCVAGQGARGTLDPPARTQYLGVDTRLLEGDLVSFVVQLAGEGGQSEAIAYTRCAAAQYALIRGYSFARHVRTNAGLKGGIWEADGVYTISPDLPRGTRTIDAEVVVDDCKTQGIPTV</sequence>
<dbReference type="EMBL" id="UIHC01000025">
    <property type="protein sequence ID" value="SUZ32664.1"/>
    <property type="molecule type" value="Genomic_DNA"/>
</dbReference>